<dbReference type="AlphaFoldDB" id="A6IG52"/>
<reference evidence="2 3" key="1">
    <citation type="submission" date="2005-09" db="EMBL/GenBank/DDBJ databases">
        <authorList>
            <person name="Mural R.J."/>
            <person name="Li P.W."/>
            <person name="Adams M.D."/>
            <person name="Amanatides P.G."/>
            <person name="Baden-Tillson H."/>
            <person name="Barnstead M."/>
            <person name="Chin S.H."/>
            <person name="Dew I."/>
            <person name="Evans C.A."/>
            <person name="Ferriera S."/>
            <person name="Flanigan M."/>
            <person name="Fosler C."/>
            <person name="Glodek A."/>
            <person name="Gu Z."/>
            <person name="Holt R.A."/>
            <person name="Jennings D."/>
            <person name="Kraft C.L."/>
            <person name="Lu F."/>
            <person name="Nguyen T."/>
            <person name="Nusskern D.R."/>
            <person name="Pfannkoch C.M."/>
            <person name="Sitter C."/>
            <person name="Sutton G.G."/>
            <person name="Venter J.C."/>
            <person name="Wang Z."/>
            <person name="Woodage T."/>
            <person name="Zheng X.H."/>
            <person name="Zhong F."/>
        </authorList>
    </citation>
    <scope>NUCLEOTIDE SEQUENCE [LARGE SCALE GENOMIC DNA]</scope>
    <source>
        <strain>BN</strain>
        <strain evidence="3">Sprague-Dawley</strain>
    </source>
</reference>
<evidence type="ECO:0000313" key="2">
    <source>
        <dbReference type="EMBL" id="EDM16846.1"/>
    </source>
</evidence>
<dbReference type="EMBL" id="CH473960">
    <property type="protein sequence ID" value="EDM16846.1"/>
    <property type="molecule type" value="Genomic_DNA"/>
</dbReference>
<evidence type="ECO:0000256" key="1">
    <source>
        <dbReference type="SAM" id="Phobius"/>
    </source>
</evidence>
<protein>
    <submittedName>
        <fullName evidence="2">RCG48881</fullName>
    </submittedName>
</protein>
<organism evidence="2 3">
    <name type="scientific">Rattus norvegicus</name>
    <name type="common">Rat</name>
    <dbReference type="NCBI Taxonomy" id="10116"/>
    <lineage>
        <taxon>Eukaryota</taxon>
        <taxon>Metazoa</taxon>
        <taxon>Chordata</taxon>
        <taxon>Craniata</taxon>
        <taxon>Vertebrata</taxon>
        <taxon>Euteleostomi</taxon>
        <taxon>Mammalia</taxon>
        <taxon>Eutheria</taxon>
        <taxon>Euarchontoglires</taxon>
        <taxon>Glires</taxon>
        <taxon>Rodentia</taxon>
        <taxon>Myomorpha</taxon>
        <taxon>Muroidea</taxon>
        <taxon>Muridae</taxon>
        <taxon>Murinae</taxon>
        <taxon>Rattus</taxon>
    </lineage>
</organism>
<keyword evidence="1" id="KW-0472">Membrane</keyword>
<proteinExistence type="predicted"/>
<dbReference type="Proteomes" id="UP000234681">
    <property type="component" value="Chromosome 7"/>
</dbReference>
<accession>A6IG52</accession>
<keyword evidence="1" id="KW-1133">Transmembrane helix</keyword>
<feature type="transmembrane region" description="Helical" evidence="1">
    <location>
        <begin position="6"/>
        <end position="26"/>
    </location>
</feature>
<sequence>MLPSLMVTPRGSYLGVLATILSYFFLKRDFQTPCHLAILLTLS</sequence>
<gene>
    <name evidence="2" type="ORF">rCG_48881</name>
</gene>
<name>A6IG52_RAT</name>
<keyword evidence="1" id="KW-0812">Transmembrane</keyword>
<evidence type="ECO:0000313" key="3">
    <source>
        <dbReference type="Proteomes" id="UP000234681"/>
    </source>
</evidence>